<dbReference type="RefSeq" id="XP_040772077.1">
    <property type="nucleotide sequence ID" value="XM_040915295.1"/>
</dbReference>
<organism evidence="2 3">
    <name type="scientific">Cryphonectria parasitica (strain ATCC 38755 / EP155)</name>
    <dbReference type="NCBI Taxonomy" id="660469"/>
    <lineage>
        <taxon>Eukaryota</taxon>
        <taxon>Fungi</taxon>
        <taxon>Dikarya</taxon>
        <taxon>Ascomycota</taxon>
        <taxon>Pezizomycotina</taxon>
        <taxon>Sordariomycetes</taxon>
        <taxon>Sordariomycetidae</taxon>
        <taxon>Diaporthales</taxon>
        <taxon>Cryphonectriaceae</taxon>
        <taxon>Cryphonectria-Endothia species complex</taxon>
        <taxon>Cryphonectria</taxon>
    </lineage>
</organism>
<protein>
    <submittedName>
        <fullName evidence="2">Uncharacterized protein</fullName>
    </submittedName>
</protein>
<keyword evidence="1" id="KW-0732">Signal</keyword>
<reference evidence="2" key="1">
    <citation type="journal article" date="2020" name="Phytopathology">
        <title>Genome sequence of the chestnut blight fungus Cryphonectria parasitica EP155: A fundamental resource for an archetypical invasive plant pathogen.</title>
        <authorList>
            <person name="Crouch J.A."/>
            <person name="Dawe A."/>
            <person name="Aerts A."/>
            <person name="Barry K."/>
            <person name="Churchill A.C.L."/>
            <person name="Grimwood J."/>
            <person name="Hillman B."/>
            <person name="Milgroom M.G."/>
            <person name="Pangilinan J."/>
            <person name="Smith M."/>
            <person name="Salamov A."/>
            <person name="Schmutz J."/>
            <person name="Yadav J."/>
            <person name="Grigoriev I.V."/>
            <person name="Nuss D."/>
        </authorList>
    </citation>
    <scope>NUCLEOTIDE SEQUENCE</scope>
    <source>
        <strain evidence="2">EP155</strain>
    </source>
</reference>
<keyword evidence="3" id="KW-1185">Reference proteome</keyword>
<dbReference type="OrthoDB" id="10597499at2759"/>
<evidence type="ECO:0000313" key="3">
    <source>
        <dbReference type="Proteomes" id="UP000803844"/>
    </source>
</evidence>
<dbReference type="AlphaFoldDB" id="A0A9P4XUA5"/>
<dbReference type="Proteomes" id="UP000803844">
    <property type="component" value="Unassembled WGS sequence"/>
</dbReference>
<sequence length="594" mass="60346">MRSNEILAAILATIAYLETAQTAPVQSLSSPVDGKLDLSLPIFDINQERSVVTTVAEDAAKEGESLLDKAIGAGVTGAASSAGSGIGTEVVDGVKSLASKIGLKREDQPAYHVRGVSDLFTMPQERSVVGTVAEDAAKEGESLLDKAIGAGVTGAASSAGSGIGTEVVDGVKSLASKIGLKREDQPAYHVRGVSDLFTTPEERSVSSSLLKAGESALTGAAGSIGSEIGTGIVDGAETLYSDVTSKRDGQPSQHVRSLGSLLGDAAKALAGGAAKTAGEDGLSAIASDIGLKRDDQPSHYVRGIGSLLGDAAKALAGGAAKTAGEDGLSAIASDIGLKRDDQPSHYVRSVGSLLGDAAKSLAGGAAKTVGEDALSGVWDDVKSAASGAGIDLRDVTETYDAPVAKRTGFWSDVESVGESVLPKVASWGLDALDAAEKRSTETVDAPLAARSGIVSEVEGVAGKVLPWALDAFEDLKRSETVDAPLAARSGIVSDIEGVAGKVLPWALDAFEDLKRSETVDAPLAARSGIVSDIEGVAENALPKVASWAASALEDLKRSETRDAPLAQRSSEVLHDIETVGGTALKVLGGLFEDE</sequence>
<name>A0A9P4XUA5_CRYP1</name>
<gene>
    <name evidence="2" type="ORF">M406DRAFT_108385</name>
</gene>
<feature type="signal peptide" evidence="1">
    <location>
        <begin position="1"/>
        <end position="22"/>
    </location>
</feature>
<proteinExistence type="predicted"/>
<dbReference type="EMBL" id="MU032352">
    <property type="protein sequence ID" value="KAF3761098.1"/>
    <property type="molecule type" value="Genomic_DNA"/>
</dbReference>
<dbReference type="GeneID" id="63832424"/>
<evidence type="ECO:0000256" key="1">
    <source>
        <dbReference type="SAM" id="SignalP"/>
    </source>
</evidence>
<comment type="caution">
    <text evidence="2">The sequence shown here is derived from an EMBL/GenBank/DDBJ whole genome shotgun (WGS) entry which is preliminary data.</text>
</comment>
<accession>A0A9P4XUA5</accession>
<feature type="chain" id="PRO_5040444709" evidence="1">
    <location>
        <begin position="23"/>
        <end position="594"/>
    </location>
</feature>
<evidence type="ECO:0000313" key="2">
    <source>
        <dbReference type="EMBL" id="KAF3761098.1"/>
    </source>
</evidence>